<dbReference type="PANTHER" id="PTHR12526">
    <property type="entry name" value="GLYCOSYLTRANSFERASE"/>
    <property type="match status" value="1"/>
</dbReference>
<reference evidence="1 2" key="1">
    <citation type="journal article" date="2016" name="Front. Microbiol.">
        <title>Single-Cell (Meta-)Genomics of a Dimorphic Candidatus Thiomargarita nelsonii Reveals Genomic Plasticity.</title>
        <authorList>
            <person name="Flood B.E."/>
            <person name="Fliss P."/>
            <person name="Jones D.S."/>
            <person name="Dick G.J."/>
            <person name="Jain S."/>
            <person name="Kaster A.K."/>
            <person name="Winkel M."/>
            <person name="Mussmann M."/>
            <person name="Bailey J."/>
        </authorList>
    </citation>
    <scope>NUCLEOTIDE SEQUENCE [LARGE SCALE GENOMIC DNA]</scope>
    <source>
        <strain evidence="1">Hydrate Ridge</strain>
    </source>
</reference>
<dbReference type="Pfam" id="PF13692">
    <property type="entry name" value="Glyco_trans_1_4"/>
    <property type="match status" value="1"/>
</dbReference>
<dbReference type="SUPFAM" id="SSF53756">
    <property type="entry name" value="UDP-Glycosyltransferase/glycogen phosphorylase"/>
    <property type="match status" value="1"/>
</dbReference>
<gene>
    <name evidence="1" type="ORF">PN36_25060</name>
</gene>
<dbReference type="GO" id="GO:0016740">
    <property type="term" value="F:transferase activity"/>
    <property type="evidence" value="ECO:0007669"/>
    <property type="project" value="UniProtKB-KW"/>
</dbReference>
<dbReference type="CDD" id="cd03801">
    <property type="entry name" value="GT4_PimA-like"/>
    <property type="match status" value="1"/>
</dbReference>
<proteinExistence type="predicted"/>
<name>A0A0A6P9S7_9GAMM</name>
<protein>
    <submittedName>
        <fullName evidence="1">Group 1 glycosyl transferase</fullName>
    </submittedName>
</protein>
<evidence type="ECO:0000313" key="1">
    <source>
        <dbReference type="EMBL" id="KHD07530.2"/>
    </source>
</evidence>
<dbReference type="Proteomes" id="UP000030428">
    <property type="component" value="Unassembled WGS sequence"/>
</dbReference>
<accession>A0A0A6P9S7</accession>
<keyword evidence="1" id="KW-0808">Transferase</keyword>
<dbReference type="AlphaFoldDB" id="A0A0A6P9S7"/>
<dbReference type="Gene3D" id="3.40.50.2000">
    <property type="entry name" value="Glycogen Phosphorylase B"/>
    <property type="match status" value="2"/>
</dbReference>
<comment type="caution">
    <text evidence="1">The sequence shown here is derived from an EMBL/GenBank/DDBJ whole genome shotgun (WGS) entry which is preliminary data.</text>
</comment>
<sequence>MTATSYPRDATDWRGLFIKHQVDSLVANPAINLSLWAPPGEISNQATYVATPQEAAWLNELMEQGGIAHLLRKGGLSRFTAPIKLLSMLKQVYKRHKLMQIFHVNWLQNALPLAGTKQPALVTVLGSDLALLKLPAMTNLLRHIFKSRPCILAPNAKWMTAELERRFGNVASIVPIPFGIDAAWYQLKRDWHHPKKWLVVSRLTQKKIGPLFDWGKQIFQKEHELHLFGPMQEQLNIPEWVHYHGATYPKDLQENWFPQAAGLITLSQHDEGRPQVMLEAMAAGLPILASQLPAHADFITHQQTGWLTDSQENFMAGIQWLANSQNNELIATQARNWVKKEMGTWNDCAQRYINAYHSLLE</sequence>
<dbReference type="PANTHER" id="PTHR12526:SF637">
    <property type="entry name" value="GLYCOSYLTRANSFERASE EPSF-RELATED"/>
    <property type="match status" value="1"/>
</dbReference>
<dbReference type="EMBL" id="JSZA02000135">
    <property type="protein sequence ID" value="KHD07530.2"/>
    <property type="molecule type" value="Genomic_DNA"/>
</dbReference>
<keyword evidence="2" id="KW-1185">Reference proteome</keyword>
<evidence type="ECO:0000313" key="2">
    <source>
        <dbReference type="Proteomes" id="UP000030428"/>
    </source>
</evidence>
<organism evidence="1 2">
    <name type="scientific">Candidatus Thiomargarita nelsonii</name>
    <dbReference type="NCBI Taxonomy" id="1003181"/>
    <lineage>
        <taxon>Bacteria</taxon>
        <taxon>Pseudomonadati</taxon>
        <taxon>Pseudomonadota</taxon>
        <taxon>Gammaproteobacteria</taxon>
        <taxon>Thiotrichales</taxon>
        <taxon>Thiotrichaceae</taxon>
        <taxon>Thiomargarita</taxon>
    </lineage>
</organism>